<dbReference type="EMBL" id="JAESDN010000003">
    <property type="protein sequence ID" value="KAG7053338.1"/>
    <property type="molecule type" value="Genomic_DNA"/>
</dbReference>
<comment type="caution">
    <text evidence="2">The sequence shown here is derived from an EMBL/GenBank/DDBJ whole genome shotgun (WGS) entry which is preliminary data.</text>
</comment>
<organism evidence="2 3">
    <name type="scientific">Colletotrichum scovillei</name>
    <dbReference type="NCBI Taxonomy" id="1209932"/>
    <lineage>
        <taxon>Eukaryota</taxon>
        <taxon>Fungi</taxon>
        <taxon>Dikarya</taxon>
        <taxon>Ascomycota</taxon>
        <taxon>Pezizomycotina</taxon>
        <taxon>Sordariomycetes</taxon>
        <taxon>Hypocreomycetidae</taxon>
        <taxon>Glomerellales</taxon>
        <taxon>Glomerellaceae</taxon>
        <taxon>Colletotrichum</taxon>
        <taxon>Colletotrichum acutatum species complex</taxon>
    </lineage>
</organism>
<evidence type="ECO:0000256" key="1">
    <source>
        <dbReference type="SAM" id="MobiDB-lite"/>
    </source>
</evidence>
<accession>A0A9P7RB36</accession>
<evidence type="ECO:0000313" key="2">
    <source>
        <dbReference type="EMBL" id="KAG7053338.1"/>
    </source>
</evidence>
<evidence type="ECO:0000313" key="3">
    <source>
        <dbReference type="Proteomes" id="UP000699042"/>
    </source>
</evidence>
<feature type="region of interest" description="Disordered" evidence="1">
    <location>
        <begin position="33"/>
        <end position="71"/>
    </location>
</feature>
<dbReference type="PANTHER" id="PTHR35802">
    <property type="entry name" value="PROTEASE SYNTHASE AND SPORULATION PROTEIN PAI 2"/>
    <property type="match status" value="1"/>
</dbReference>
<proteinExistence type="predicted"/>
<protein>
    <submittedName>
        <fullName evidence="2">Transcriptional regulator</fullName>
    </submittedName>
</protein>
<feature type="compositionally biased region" description="Polar residues" evidence="1">
    <location>
        <begin position="34"/>
        <end position="45"/>
    </location>
</feature>
<dbReference type="InterPro" id="IPR012349">
    <property type="entry name" value="Split_barrel_FMN-bd"/>
</dbReference>
<dbReference type="PANTHER" id="PTHR35802:SF1">
    <property type="entry name" value="PROTEASE SYNTHASE AND SPORULATION PROTEIN PAI 2"/>
    <property type="match status" value="1"/>
</dbReference>
<reference evidence="2" key="1">
    <citation type="submission" date="2021-05" db="EMBL/GenBank/DDBJ databases">
        <title>Comparative genomics of three Colletotrichum scovillei strains and genetic complementation revealed genes involved fungal growth and virulence on chili pepper.</title>
        <authorList>
            <person name="Hsieh D.-K."/>
            <person name="Chuang S.-C."/>
            <person name="Chen C.-Y."/>
            <person name="Chao Y.-T."/>
            <person name="Lu M.-Y.J."/>
            <person name="Lee M.-H."/>
            <person name="Shih M.-C."/>
        </authorList>
    </citation>
    <scope>NUCLEOTIDE SEQUENCE</scope>
    <source>
        <strain evidence="2">Coll-153</strain>
    </source>
</reference>
<dbReference type="Pfam" id="PF04299">
    <property type="entry name" value="FMN_bind_2"/>
    <property type="match status" value="1"/>
</dbReference>
<feature type="compositionally biased region" description="Basic and acidic residues" evidence="1">
    <location>
        <begin position="46"/>
        <end position="55"/>
    </location>
</feature>
<dbReference type="Gene3D" id="2.30.110.10">
    <property type="entry name" value="Electron Transport, Fmn-binding Protein, Chain A"/>
    <property type="match status" value="1"/>
</dbReference>
<keyword evidence="3" id="KW-1185">Reference proteome</keyword>
<name>A0A9P7RB36_9PEZI</name>
<sequence>MAEAIQSAGTESTTLDQEVLVLFTAAPPHYVTPKSYTETKPTTAKQIDDLSRHTETSVMDHTGKVDGSGPWKVADAPERYIELMKKNIIGIEIAIERLEGKFKMNQEMRKGGREGVIRGFQSLGSDDGQAISALV</sequence>
<dbReference type="InterPro" id="IPR007396">
    <property type="entry name" value="TR_PAI2-type"/>
</dbReference>
<gene>
    <name evidence="2" type="ORF">JMJ77_000427</name>
</gene>
<dbReference type="AlphaFoldDB" id="A0A9P7RB36"/>
<dbReference type="Proteomes" id="UP000699042">
    <property type="component" value="Unassembled WGS sequence"/>
</dbReference>
<dbReference type="SUPFAM" id="SSF50475">
    <property type="entry name" value="FMN-binding split barrel"/>
    <property type="match status" value="1"/>
</dbReference>